<sequence length="212" mass="23610">MRTYVIAIVGLDGAGKTTQARALAEALRAAGHDATSVHPSNDLIALVPGGERIKRRLVGWLHRPTLASRATRRLLMVLLGYPFALLSIVLARYRYRGRIVVFDRYRYQFLHDCYGPLAPALVHTLPSPDRTIRLTADPGTLRGRTSGRDSERPREYYRAGRRFHDRLGAELGWETVRTDRSVERVGERVFDAVAGSGTPIEHAAGDGPLTDR</sequence>
<protein>
    <recommendedName>
        <fullName evidence="3">Thymidylate kinase-like domain-containing protein</fullName>
    </recommendedName>
</protein>
<accession>A0ABD5UYJ3</accession>
<dbReference type="SUPFAM" id="SSF52540">
    <property type="entry name" value="P-loop containing nucleoside triphosphate hydrolases"/>
    <property type="match status" value="1"/>
</dbReference>
<evidence type="ECO:0000313" key="4">
    <source>
        <dbReference type="EMBL" id="MFC6904238.1"/>
    </source>
</evidence>
<comment type="caution">
    <text evidence="4">The sequence shown here is derived from an EMBL/GenBank/DDBJ whole genome shotgun (WGS) entry which is preliminary data.</text>
</comment>
<keyword evidence="5" id="KW-1185">Reference proteome</keyword>
<dbReference type="AlphaFoldDB" id="A0ABD5UYJ3"/>
<keyword evidence="2" id="KW-0472">Membrane</keyword>
<evidence type="ECO:0000313" key="5">
    <source>
        <dbReference type="Proteomes" id="UP001596312"/>
    </source>
</evidence>
<keyword evidence="2" id="KW-1133">Transmembrane helix</keyword>
<dbReference type="InterPro" id="IPR039430">
    <property type="entry name" value="Thymidylate_kin-like_dom"/>
</dbReference>
<feature type="domain" description="Thymidylate kinase-like" evidence="3">
    <location>
        <begin position="10"/>
        <end position="187"/>
    </location>
</feature>
<dbReference type="InterPro" id="IPR027417">
    <property type="entry name" value="P-loop_NTPase"/>
</dbReference>
<name>A0ABD5UYJ3_9EURY</name>
<proteinExistence type="predicted"/>
<dbReference type="RefSeq" id="WP_340602746.1">
    <property type="nucleotide sequence ID" value="NZ_JBBMXV010000001.1"/>
</dbReference>
<dbReference type="Pfam" id="PF02223">
    <property type="entry name" value="Thymidylate_kin"/>
    <property type="match status" value="1"/>
</dbReference>
<evidence type="ECO:0000256" key="2">
    <source>
        <dbReference type="SAM" id="Phobius"/>
    </source>
</evidence>
<reference evidence="4 5" key="1">
    <citation type="journal article" date="2019" name="Int. J. Syst. Evol. Microbiol.">
        <title>The Global Catalogue of Microorganisms (GCM) 10K type strain sequencing project: providing services to taxonomists for standard genome sequencing and annotation.</title>
        <authorList>
            <consortium name="The Broad Institute Genomics Platform"/>
            <consortium name="The Broad Institute Genome Sequencing Center for Infectious Disease"/>
            <person name="Wu L."/>
            <person name="Ma J."/>
        </authorList>
    </citation>
    <scope>NUCLEOTIDE SEQUENCE [LARGE SCALE GENOMIC DNA]</scope>
    <source>
        <strain evidence="4 5">CGMCC 1.3240</strain>
    </source>
</reference>
<evidence type="ECO:0000256" key="1">
    <source>
        <dbReference type="SAM" id="MobiDB-lite"/>
    </source>
</evidence>
<dbReference type="EMBL" id="JBHSXQ010000001">
    <property type="protein sequence ID" value="MFC6904238.1"/>
    <property type="molecule type" value="Genomic_DNA"/>
</dbReference>
<keyword evidence="2" id="KW-0812">Transmembrane</keyword>
<gene>
    <name evidence="4" type="ORF">ACFQGH_03390</name>
</gene>
<dbReference type="Gene3D" id="3.40.50.300">
    <property type="entry name" value="P-loop containing nucleotide triphosphate hydrolases"/>
    <property type="match status" value="1"/>
</dbReference>
<feature type="transmembrane region" description="Helical" evidence="2">
    <location>
        <begin position="74"/>
        <end position="95"/>
    </location>
</feature>
<organism evidence="4 5">
    <name type="scientific">Halalkalicoccus tibetensis</name>
    <dbReference type="NCBI Taxonomy" id="175632"/>
    <lineage>
        <taxon>Archaea</taxon>
        <taxon>Methanobacteriati</taxon>
        <taxon>Methanobacteriota</taxon>
        <taxon>Stenosarchaea group</taxon>
        <taxon>Halobacteria</taxon>
        <taxon>Halobacteriales</taxon>
        <taxon>Halococcaceae</taxon>
        <taxon>Halalkalicoccus</taxon>
    </lineage>
</organism>
<evidence type="ECO:0000259" key="3">
    <source>
        <dbReference type="Pfam" id="PF02223"/>
    </source>
</evidence>
<feature type="region of interest" description="Disordered" evidence="1">
    <location>
        <begin position="133"/>
        <end position="153"/>
    </location>
</feature>
<dbReference type="Proteomes" id="UP001596312">
    <property type="component" value="Unassembled WGS sequence"/>
</dbReference>